<dbReference type="InterPro" id="IPR050595">
    <property type="entry name" value="Bact_response_regulator"/>
</dbReference>
<dbReference type="GO" id="GO:0000160">
    <property type="term" value="P:phosphorelay signal transduction system"/>
    <property type="evidence" value="ECO:0007669"/>
    <property type="project" value="InterPro"/>
</dbReference>
<dbReference type="Pfam" id="PF00072">
    <property type="entry name" value="Response_reg"/>
    <property type="match status" value="1"/>
</dbReference>
<feature type="domain" description="Response regulatory" evidence="3">
    <location>
        <begin position="151"/>
        <end position="264"/>
    </location>
</feature>
<dbReference type="SMART" id="SM00448">
    <property type="entry name" value="REC"/>
    <property type="match status" value="1"/>
</dbReference>
<feature type="modified residue" description="4-aspartylphosphate" evidence="2">
    <location>
        <position position="202"/>
    </location>
</feature>
<dbReference type="PROSITE" id="PS50110">
    <property type="entry name" value="RESPONSE_REGULATORY"/>
    <property type="match status" value="1"/>
</dbReference>
<comment type="caution">
    <text evidence="4">The sequence shown here is derived from an EMBL/GenBank/DDBJ whole genome shotgun (WGS) entry which is preliminary data.</text>
</comment>
<dbReference type="InterPro" id="IPR011006">
    <property type="entry name" value="CheY-like_superfamily"/>
</dbReference>
<protein>
    <recommendedName>
        <fullName evidence="3">Response regulatory domain-containing protein</fullName>
    </recommendedName>
</protein>
<dbReference type="AlphaFoldDB" id="A0A328BAT7"/>
<keyword evidence="5" id="KW-1185">Reference proteome</keyword>
<dbReference type="Gene3D" id="3.40.50.2300">
    <property type="match status" value="1"/>
</dbReference>
<dbReference type="EMBL" id="QFYS01000009">
    <property type="protein sequence ID" value="RAK62986.1"/>
    <property type="molecule type" value="Genomic_DNA"/>
</dbReference>
<reference evidence="4 5" key="1">
    <citation type="submission" date="2018-05" db="EMBL/GenBank/DDBJ databases">
        <authorList>
            <person name="Lanie J.A."/>
            <person name="Ng W.-L."/>
            <person name="Kazmierczak K.M."/>
            <person name="Andrzejewski T.M."/>
            <person name="Davidsen T.M."/>
            <person name="Wayne K.J."/>
            <person name="Tettelin H."/>
            <person name="Glass J.I."/>
            <person name="Rusch D."/>
            <person name="Podicherti R."/>
            <person name="Tsui H.-C.T."/>
            <person name="Winkler M.E."/>
        </authorList>
    </citation>
    <scope>NUCLEOTIDE SEQUENCE [LARGE SCALE GENOMIC DNA]</scope>
    <source>
        <strain evidence="4 5">BUT-10</strain>
    </source>
</reference>
<evidence type="ECO:0000313" key="4">
    <source>
        <dbReference type="EMBL" id="RAK62986.1"/>
    </source>
</evidence>
<dbReference type="OrthoDB" id="7060229at2"/>
<organism evidence="4 5">
    <name type="scientific">Phenylobacterium kunshanense</name>
    <dbReference type="NCBI Taxonomy" id="1445034"/>
    <lineage>
        <taxon>Bacteria</taxon>
        <taxon>Pseudomonadati</taxon>
        <taxon>Pseudomonadota</taxon>
        <taxon>Alphaproteobacteria</taxon>
        <taxon>Caulobacterales</taxon>
        <taxon>Caulobacteraceae</taxon>
        <taxon>Phenylobacterium</taxon>
    </lineage>
</organism>
<accession>A0A328BAT7</accession>
<evidence type="ECO:0000256" key="1">
    <source>
        <dbReference type="ARBA" id="ARBA00022553"/>
    </source>
</evidence>
<dbReference type="PANTHER" id="PTHR44591">
    <property type="entry name" value="STRESS RESPONSE REGULATOR PROTEIN 1"/>
    <property type="match status" value="1"/>
</dbReference>
<sequence>MSLARARAAPKSGCWSRHWYRAAYEGMPRVPQILDHVSPAAIRAQIVSPSSGVNPTRRFLGCFWTACLEASGLAASFLGRAGRARLDVSVIASLLRSEGAGTFPRPSPFMLTWRRAGRPFGPAVVRRDVQPLAALPNRPGAFARRRNAMGRVLLVEDEPLVAELVRETLEDEGLDVRTLHSGRDALGCLAAEPRSFQVLVTDINLGDGVTGFDVAAAARAANPDVRVVYVTGLPSNIYAAEVEALMFPKPFDPLELAVQVRALACGDGPPRAQGGY</sequence>
<evidence type="ECO:0000313" key="5">
    <source>
        <dbReference type="Proteomes" id="UP000249524"/>
    </source>
</evidence>
<name>A0A328BAT7_9CAUL</name>
<dbReference type="Proteomes" id="UP000249524">
    <property type="component" value="Unassembled WGS sequence"/>
</dbReference>
<dbReference type="InterPro" id="IPR001789">
    <property type="entry name" value="Sig_transdc_resp-reg_receiver"/>
</dbReference>
<proteinExistence type="predicted"/>
<dbReference type="CDD" id="cd00156">
    <property type="entry name" value="REC"/>
    <property type="match status" value="1"/>
</dbReference>
<keyword evidence="1 2" id="KW-0597">Phosphoprotein</keyword>
<evidence type="ECO:0000259" key="3">
    <source>
        <dbReference type="PROSITE" id="PS50110"/>
    </source>
</evidence>
<evidence type="ECO:0000256" key="2">
    <source>
        <dbReference type="PROSITE-ProRule" id="PRU00169"/>
    </source>
</evidence>
<dbReference type="SUPFAM" id="SSF52172">
    <property type="entry name" value="CheY-like"/>
    <property type="match status" value="1"/>
</dbReference>
<gene>
    <name evidence="4" type="ORF">DJ019_17065</name>
</gene>
<dbReference type="PANTHER" id="PTHR44591:SF21">
    <property type="entry name" value="TWO-COMPONENT RESPONSE REGULATOR"/>
    <property type="match status" value="1"/>
</dbReference>